<dbReference type="EMBL" id="BAABUK010000005">
    <property type="protein sequence ID" value="GAA5809374.1"/>
    <property type="molecule type" value="Genomic_DNA"/>
</dbReference>
<accession>A0ABP9YR81</accession>
<name>A0ABP9YR81_9FUNG</name>
<reference evidence="2 3" key="1">
    <citation type="submission" date="2024-04" db="EMBL/GenBank/DDBJ databases">
        <title>genome sequences of Mucor flavus KT1a and Helicostylum pulchrum KT1b strains isolated from the surface of a dry-aged beef.</title>
        <authorList>
            <person name="Toyotome T."/>
            <person name="Hosono M."/>
            <person name="Torimaru M."/>
            <person name="Fukuda K."/>
            <person name="Mikami N."/>
        </authorList>
    </citation>
    <scope>NUCLEOTIDE SEQUENCE [LARGE SCALE GENOMIC DNA]</scope>
    <source>
        <strain evidence="2 3">KT1a</strain>
    </source>
</reference>
<keyword evidence="1" id="KW-0175">Coiled coil</keyword>
<comment type="caution">
    <text evidence="2">The sequence shown here is derived from an EMBL/GenBank/DDBJ whole genome shotgun (WGS) entry which is preliminary data.</text>
</comment>
<sequence>MSCKLKNIENKGSHTGETSSVCNLNGLTMNHLAPVNAGHHFANLAEDFEEQEKWLMAAEAHSNAAGKHLDNTISPATYYSYCYFWVAKFETALNDTTDEEATKTLRLLTSNHTRKANELTRKSQRVINAAANQRMRQMVGNTHMAPNGLRHALPDNRHPTTGNLLVSRLARGEYGEGSHHRTSGIGESYALLSNEDHDDDPFNKFLEAVEGLVQQFFNPAVAFTSAPLNENDIPVPILTTPAEENTLVEETPNNLDGAGMMDSYYLVPSPDGSDDVEIFQNLVNKTESISIKNKQEKRFNINTLRQQQQEDIKLENEKLRAQVAQLNKRVKSLQMTAEEGDMLKSSVLQFRNDVHIQAKRIMQSHHESSMRSSAAALLGPSSTTISSSIRHPTLAGGGHDLASRLRELETENIKLRVDHENQKVSINKYCERWEMLKENAKKRRASAPIAEETEN</sequence>
<evidence type="ECO:0000256" key="1">
    <source>
        <dbReference type="SAM" id="Coils"/>
    </source>
</evidence>
<feature type="coiled-coil region" evidence="1">
    <location>
        <begin position="309"/>
        <end position="336"/>
    </location>
</feature>
<evidence type="ECO:0000313" key="3">
    <source>
        <dbReference type="Proteomes" id="UP001473302"/>
    </source>
</evidence>
<organism evidence="2 3">
    <name type="scientific">Mucor flavus</name>
    <dbReference type="NCBI Taxonomy" id="439312"/>
    <lineage>
        <taxon>Eukaryota</taxon>
        <taxon>Fungi</taxon>
        <taxon>Fungi incertae sedis</taxon>
        <taxon>Mucoromycota</taxon>
        <taxon>Mucoromycotina</taxon>
        <taxon>Mucoromycetes</taxon>
        <taxon>Mucorales</taxon>
        <taxon>Mucorineae</taxon>
        <taxon>Mucoraceae</taxon>
        <taxon>Mucor</taxon>
    </lineage>
</organism>
<dbReference type="PANTHER" id="PTHR40130:SF1">
    <property type="entry name" value="SPINDLE POLE BODY-ASSOCIATED PROTEIN CUT12 DOMAIN-CONTAINING PROTEIN"/>
    <property type="match status" value="1"/>
</dbReference>
<protein>
    <submittedName>
        <fullName evidence="2">Uncharacterized protein</fullName>
    </submittedName>
</protein>
<keyword evidence="3" id="KW-1185">Reference proteome</keyword>
<evidence type="ECO:0000313" key="2">
    <source>
        <dbReference type="EMBL" id="GAA5809374.1"/>
    </source>
</evidence>
<gene>
    <name evidence="2" type="ORF">MFLAVUS_002782</name>
</gene>
<proteinExistence type="predicted"/>
<dbReference type="PANTHER" id="PTHR40130">
    <property type="entry name" value="EXPRESSED PROTEIN"/>
    <property type="match status" value="1"/>
</dbReference>
<dbReference type="Proteomes" id="UP001473302">
    <property type="component" value="Unassembled WGS sequence"/>
</dbReference>